<proteinExistence type="predicted"/>
<protein>
    <submittedName>
        <fullName evidence="1">Semaphorin-5A</fullName>
    </submittedName>
</protein>
<gene>
    <name evidence="1" type="ORF">H4Q32_020255</name>
</gene>
<evidence type="ECO:0000313" key="1">
    <source>
        <dbReference type="EMBL" id="KAI2649053.1"/>
    </source>
</evidence>
<accession>A0ABQ8LEB0</accession>
<dbReference type="EMBL" id="JACTAM010000024">
    <property type="protein sequence ID" value="KAI2649053.1"/>
    <property type="molecule type" value="Genomic_DNA"/>
</dbReference>
<name>A0ABQ8LEB0_LABRO</name>
<organism evidence="1 2">
    <name type="scientific">Labeo rohita</name>
    <name type="common">Indian major carp</name>
    <name type="synonym">Cyprinus rohita</name>
    <dbReference type="NCBI Taxonomy" id="84645"/>
    <lineage>
        <taxon>Eukaryota</taxon>
        <taxon>Metazoa</taxon>
        <taxon>Chordata</taxon>
        <taxon>Craniata</taxon>
        <taxon>Vertebrata</taxon>
        <taxon>Euteleostomi</taxon>
        <taxon>Actinopterygii</taxon>
        <taxon>Neopterygii</taxon>
        <taxon>Teleostei</taxon>
        <taxon>Ostariophysi</taxon>
        <taxon>Cypriniformes</taxon>
        <taxon>Cyprinidae</taxon>
        <taxon>Labeoninae</taxon>
        <taxon>Labeonini</taxon>
        <taxon>Labeo</taxon>
    </lineage>
</organism>
<comment type="caution">
    <text evidence="1">The sequence shown here is derived from an EMBL/GenBank/DDBJ whole genome shotgun (WGS) entry which is preliminary data.</text>
</comment>
<dbReference type="Proteomes" id="UP000830375">
    <property type="component" value="Unassembled WGS sequence"/>
</dbReference>
<evidence type="ECO:0000313" key="2">
    <source>
        <dbReference type="Proteomes" id="UP000830375"/>
    </source>
</evidence>
<keyword evidence="2" id="KW-1185">Reference proteome</keyword>
<sequence>MEFFWLYVSSVRGLSGVCVLCGIFSDSVRLFREARVQLPVLIRGSGVRDFCGRCPAPYAPAPAVLISVPWTPMAPLAEGTPLARCLVLLHSLLLLLPRGVPCRGATRAPESPCHRAEHPLISHTEMRVSNQTKREMLGARGCVFLNGTPLLSSPECCGDTFLPGPRNPCPLGSEKKREGHHGRSAFLCADYKEDKYTSPQPCQNSSRAPLFKKQMVPHRYSTYLMIEIEPWIHRFRSEGTVDYSQLTFDPGQNELIVGAR</sequence>
<reference evidence="1 2" key="1">
    <citation type="submission" date="2022-01" db="EMBL/GenBank/DDBJ databases">
        <title>A high-quality chromosome-level genome assembly of rohu carp, Labeo rohita.</title>
        <authorList>
            <person name="Arick M.A. II"/>
            <person name="Hsu C.-Y."/>
            <person name="Magbanua Z."/>
            <person name="Pechanova O."/>
            <person name="Grover C."/>
            <person name="Miller E."/>
            <person name="Thrash A."/>
            <person name="Ezzel L."/>
            <person name="Alam S."/>
            <person name="Benzie J."/>
            <person name="Hamilton M."/>
            <person name="Karsi A."/>
            <person name="Lawrence M.L."/>
            <person name="Peterson D.G."/>
        </authorList>
    </citation>
    <scope>NUCLEOTIDE SEQUENCE [LARGE SCALE GENOMIC DNA]</scope>
    <source>
        <strain evidence="2">BAU-BD-2019</strain>
        <tissue evidence="1">Blood</tissue>
    </source>
</reference>